<feature type="region of interest" description="Disordered" evidence="1">
    <location>
        <begin position="178"/>
        <end position="310"/>
    </location>
</feature>
<feature type="compositionally biased region" description="Gly residues" evidence="1">
    <location>
        <begin position="582"/>
        <end position="591"/>
    </location>
</feature>
<name>A0ABQ5SMK0_9CHLO</name>
<feature type="region of interest" description="Disordered" evidence="1">
    <location>
        <begin position="566"/>
        <end position="601"/>
    </location>
</feature>
<evidence type="ECO:0000313" key="3">
    <source>
        <dbReference type="Proteomes" id="UP001165090"/>
    </source>
</evidence>
<feature type="region of interest" description="Disordered" evidence="1">
    <location>
        <begin position="370"/>
        <end position="448"/>
    </location>
</feature>
<feature type="compositionally biased region" description="Polar residues" evidence="1">
    <location>
        <begin position="297"/>
        <end position="310"/>
    </location>
</feature>
<proteinExistence type="predicted"/>
<feature type="compositionally biased region" description="Low complexity" evidence="1">
    <location>
        <begin position="635"/>
        <end position="646"/>
    </location>
</feature>
<organism evidence="2 3">
    <name type="scientific">Volvox africanus</name>
    <dbReference type="NCBI Taxonomy" id="51714"/>
    <lineage>
        <taxon>Eukaryota</taxon>
        <taxon>Viridiplantae</taxon>
        <taxon>Chlorophyta</taxon>
        <taxon>core chlorophytes</taxon>
        <taxon>Chlorophyceae</taxon>
        <taxon>CS clade</taxon>
        <taxon>Chlamydomonadales</taxon>
        <taxon>Volvocaceae</taxon>
        <taxon>Volvox</taxon>
    </lineage>
</organism>
<dbReference type="Proteomes" id="UP001165090">
    <property type="component" value="Unassembled WGS sequence"/>
</dbReference>
<evidence type="ECO:0000256" key="1">
    <source>
        <dbReference type="SAM" id="MobiDB-lite"/>
    </source>
</evidence>
<feature type="compositionally biased region" description="Low complexity" evidence="1">
    <location>
        <begin position="393"/>
        <end position="418"/>
    </location>
</feature>
<feature type="region of interest" description="Disordered" evidence="1">
    <location>
        <begin position="635"/>
        <end position="677"/>
    </location>
</feature>
<evidence type="ECO:0000313" key="2">
    <source>
        <dbReference type="EMBL" id="GLI70861.1"/>
    </source>
</evidence>
<dbReference type="EMBL" id="BSDZ01000101">
    <property type="protein sequence ID" value="GLI70861.1"/>
    <property type="molecule type" value="Genomic_DNA"/>
</dbReference>
<protein>
    <submittedName>
        <fullName evidence="2">Uncharacterized protein</fullName>
    </submittedName>
</protein>
<accession>A0ABQ5SMK0</accession>
<feature type="region of interest" description="Disordered" evidence="1">
    <location>
        <begin position="88"/>
        <end position="133"/>
    </location>
</feature>
<reference evidence="2 3" key="1">
    <citation type="journal article" date="2023" name="IScience">
        <title>Expanded male sex-determining region conserved during the evolution of homothallism in the green alga Volvox.</title>
        <authorList>
            <person name="Yamamoto K."/>
            <person name="Matsuzaki R."/>
            <person name="Mahakham W."/>
            <person name="Heman W."/>
            <person name="Sekimoto H."/>
            <person name="Kawachi M."/>
            <person name="Minakuchi Y."/>
            <person name="Toyoda A."/>
            <person name="Nozaki H."/>
        </authorList>
    </citation>
    <scope>NUCLEOTIDE SEQUENCE [LARGE SCALE GENOMIC DNA]</scope>
    <source>
        <strain evidence="2 3">NIES-4468</strain>
    </source>
</reference>
<sequence length="723" mass="73475">MDQKIVCCHKVHISVARRSGAWAPQSSVFSSAASAYPQATLCVLVSSSTRPCSANQPASLRRPQCYGPKRIRYIDTSHRLILALASSGSASGSRSTGDPDADATNADGDLDLNAPSPGAPPAAAAASGLRQRGRAKVDYAADRALEERDTSVVVRHRRGAAFRRKPVTLPGAAALEQGVSASGSNEDSRRDVAASAKYRATGDKSPTLDPDVKAAAEAATDGSTHTVPPPPRPVVMDQTGAGSSSGGGGLLSRLARGKRASMLPPRRSRGRGDSASIGRGDDSGGNSRRSTIRRPSGGSSNPLSPDLSDVSQVSNTAIVASTDNEAGIHLDAASDEFLNGSDTLPVAPTAAAVAAAPAVEVDAMAATTPLLTPAAPPPSASSDGFMAGEDCPSSSSTILAGTSSNSSGSSSGGSTSTRGAGGSGSSSGGSTSTRGAGGSGSSSGGLRVEGGVIDPLVARLARVVAYVERKLLGDTQAVAAATAVATVHPDVSRLPLPSPPAGAMQPLELFAEAPMTGRLLAKAAAEAAPQREVSSAPGADEWRLLGDPIPPPLLQVAAETRDAVPSHLSGIGNENDIDSSGAGHGGDGQSGGDSDSHSSTSSAAFVADELFRAREQEQLRYKSYLKQFVLRAAPAGSAGRASSGRADGVGDNSGEQMRKRKQQRRQQQPQRDQRPQIKLQEMADLIDGNLSPTPEDGSAILEPQRAFLGEVGMHSCCLSCLSG</sequence>
<comment type="caution">
    <text evidence="2">The sequence shown here is derived from an EMBL/GenBank/DDBJ whole genome shotgun (WGS) entry which is preliminary data.</text>
</comment>
<keyword evidence="3" id="KW-1185">Reference proteome</keyword>
<gene>
    <name evidence="2" type="ORF">VaNZ11_015880</name>
</gene>